<dbReference type="SUPFAM" id="SSF141000">
    <property type="entry name" value="Glu-tRNAGln amidotransferase C subunit"/>
    <property type="match status" value="1"/>
</dbReference>
<dbReference type="GO" id="GO:0006450">
    <property type="term" value="P:regulation of translational fidelity"/>
    <property type="evidence" value="ECO:0007669"/>
    <property type="project" value="InterPro"/>
</dbReference>
<dbReference type="NCBIfam" id="TIGR00135">
    <property type="entry name" value="gatC"/>
    <property type="match status" value="1"/>
</dbReference>
<organism evidence="2 3">
    <name type="scientific">Salinisphaera hydrothermalis (strain C41B8)</name>
    <dbReference type="NCBI Taxonomy" id="1304275"/>
    <lineage>
        <taxon>Bacteria</taxon>
        <taxon>Pseudomonadati</taxon>
        <taxon>Pseudomonadota</taxon>
        <taxon>Gammaproteobacteria</taxon>
        <taxon>Salinisphaerales</taxon>
        <taxon>Salinisphaeraceae</taxon>
        <taxon>Salinisphaera</taxon>
    </lineage>
</organism>
<keyword evidence="3" id="KW-1185">Reference proteome</keyword>
<dbReference type="AlphaFoldDB" id="A0A084IL22"/>
<comment type="subunit">
    <text evidence="1">Heterotrimer of A, B and C subunits.</text>
</comment>
<keyword evidence="1" id="KW-0436">Ligase</keyword>
<keyword evidence="1" id="KW-0547">Nucleotide-binding</keyword>
<dbReference type="GO" id="GO:0005524">
    <property type="term" value="F:ATP binding"/>
    <property type="evidence" value="ECO:0007669"/>
    <property type="project" value="UniProtKB-KW"/>
</dbReference>
<dbReference type="GO" id="GO:0016740">
    <property type="term" value="F:transferase activity"/>
    <property type="evidence" value="ECO:0007669"/>
    <property type="project" value="UniProtKB-KW"/>
</dbReference>
<sequence length="145" mass="15742">MLATGGERGNARLVECRQPGAHDRGIFYATFCRRAGMAPVCSNPKHEITTVSLTADDVRKVARLARLGLDEGAIAEYATQLSSILDVVDHLETADTDNVEPMSHPLDLTARLRPDVAQATVDREAFQAIAPDTAEGLYRVPKVIE</sequence>
<dbReference type="STRING" id="1304275.C41B8_10268"/>
<dbReference type="eggNOG" id="COG0721">
    <property type="taxonomic scope" value="Bacteria"/>
</dbReference>
<dbReference type="Gene3D" id="1.10.20.60">
    <property type="entry name" value="Glu-tRNAGln amidotransferase C subunit, N-terminal domain"/>
    <property type="match status" value="1"/>
</dbReference>
<protein>
    <recommendedName>
        <fullName evidence="1">Aspartyl/glutamyl-tRNA(Asn/Gln) amidotransferase subunit C</fullName>
        <shortName evidence="1">Asp/Glu-ADT subunit C</shortName>
        <ecNumber evidence="1">6.3.5.-</ecNumber>
    </recommendedName>
</protein>
<dbReference type="GO" id="GO:0070681">
    <property type="term" value="P:glutaminyl-tRNAGln biosynthesis via transamidation"/>
    <property type="evidence" value="ECO:0007669"/>
    <property type="project" value="TreeGrafter"/>
</dbReference>
<dbReference type="EMBL" id="APNK01000013">
    <property type="protein sequence ID" value="KEZ77406.1"/>
    <property type="molecule type" value="Genomic_DNA"/>
</dbReference>
<keyword evidence="1" id="KW-0648">Protein biosynthesis</keyword>
<dbReference type="GO" id="GO:0006412">
    <property type="term" value="P:translation"/>
    <property type="evidence" value="ECO:0007669"/>
    <property type="project" value="UniProtKB-UniRule"/>
</dbReference>
<dbReference type="InterPro" id="IPR003837">
    <property type="entry name" value="GatC"/>
</dbReference>
<evidence type="ECO:0000313" key="3">
    <source>
        <dbReference type="Proteomes" id="UP000028302"/>
    </source>
</evidence>
<dbReference type="PANTHER" id="PTHR15004:SF0">
    <property type="entry name" value="GLUTAMYL-TRNA(GLN) AMIDOTRANSFERASE SUBUNIT C, MITOCHONDRIAL"/>
    <property type="match status" value="1"/>
</dbReference>
<dbReference type="Pfam" id="PF02686">
    <property type="entry name" value="GatC"/>
    <property type="match status" value="1"/>
</dbReference>
<gene>
    <name evidence="1" type="primary">gatC</name>
    <name evidence="2" type="ORF">C41B8_10268</name>
</gene>
<comment type="catalytic activity">
    <reaction evidence="1">
        <text>L-glutamyl-tRNA(Gln) + L-glutamine + ATP + H2O = L-glutaminyl-tRNA(Gln) + L-glutamate + ADP + phosphate + H(+)</text>
        <dbReference type="Rhea" id="RHEA:17521"/>
        <dbReference type="Rhea" id="RHEA-COMP:9681"/>
        <dbReference type="Rhea" id="RHEA-COMP:9684"/>
        <dbReference type="ChEBI" id="CHEBI:15377"/>
        <dbReference type="ChEBI" id="CHEBI:15378"/>
        <dbReference type="ChEBI" id="CHEBI:29985"/>
        <dbReference type="ChEBI" id="CHEBI:30616"/>
        <dbReference type="ChEBI" id="CHEBI:43474"/>
        <dbReference type="ChEBI" id="CHEBI:58359"/>
        <dbReference type="ChEBI" id="CHEBI:78520"/>
        <dbReference type="ChEBI" id="CHEBI:78521"/>
        <dbReference type="ChEBI" id="CHEBI:456216"/>
    </reaction>
</comment>
<comment type="function">
    <text evidence="1">Allows the formation of correctly charged Asn-tRNA(Asn) or Gln-tRNA(Gln) through the transamidation of misacylated Asp-tRNA(Asn) or Glu-tRNA(Gln) in organisms which lack either or both of asparaginyl-tRNA or glutaminyl-tRNA synthetases. The reaction takes place in the presence of glutamine and ATP through an activated phospho-Asp-tRNA(Asn) or phospho-Glu-tRNA(Gln).</text>
</comment>
<evidence type="ECO:0000313" key="2">
    <source>
        <dbReference type="EMBL" id="KEZ77406.1"/>
    </source>
</evidence>
<dbReference type="GO" id="GO:0050567">
    <property type="term" value="F:glutaminyl-tRNA synthase (glutamine-hydrolyzing) activity"/>
    <property type="evidence" value="ECO:0007669"/>
    <property type="project" value="UniProtKB-UniRule"/>
</dbReference>
<comment type="similarity">
    <text evidence="1">Belongs to the GatC family.</text>
</comment>
<dbReference type="InterPro" id="IPR036113">
    <property type="entry name" value="Asp/Glu-ADT_sf_sub_c"/>
</dbReference>
<comment type="catalytic activity">
    <reaction evidence="1">
        <text>L-aspartyl-tRNA(Asn) + L-glutamine + ATP + H2O = L-asparaginyl-tRNA(Asn) + L-glutamate + ADP + phosphate + 2 H(+)</text>
        <dbReference type="Rhea" id="RHEA:14513"/>
        <dbReference type="Rhea" id="RHEA-COMP:9674"/>
        <dbReference type="Rhea" id="RHEA-COMP:9677"/>
        <dbReference type="ChEBI" id="CHEBI:15377"/>
        <dbReference type="ChEBI" id="CHEBI:15378"/>
        <dbReference type="ChEBI" id="CHEBI:29985"/>
        <dbReference type="ChEBI" id="CHEBI:30616"/>
        <dbReference type="ChEBI" id="CHEBI:43474"/>
        <dbReference type="ChEBI" id="CHEBI:58359"/>
        <dbReference type="ChEBI" id="CHEBI:78515"/>
        <dbReference type="ChEBI" id="CHEBI:78516"/>
        <dbReference type="ChEBI" id="CHEBI:456216"/>
    </reaction>
</comment>
<keyword evidence="2" id="KW-0808">Transferase</keyword>
<dbReference type="EC" id="6.3.5.-" evidence="1"/>
<dbReference type="GO" id="GO:0050566">
    <property type="term" value="F:asparaginyl-tRNA synthase (glutamine-hydrolyzing) activity"/>
    <property type="evidence" value="ECO:0007669"/>
    <property type="project" value="RHEA"/>
</dbReference>
<keyword evidence="1" id="KW-0067">ATP-binding</keyword>
<proteinExistence type="inferred from homology"/>
<name>A0A084IL22_SALHC</name>
<dbReference type="Proteomes" id="UP000028302">
    <property type="component" value="Unassembled WGS sequence"/>
</dbReference>
<dbReference type="PANTHER" id="PTHR15004">
    <property type="entry name" value="GLUTAMYL-TRNA(GLN) AMIDOTRANSFERASE SUBUNIT C, MITOCHONDRIAL"/>
    <property type="match status" value="1"/>
</dbReference>
<dbReference type="HAMAP" id="MF_00122">
    <property type="entry name" value="GatC"/>
    <property type="match status" value="1"/>
</dbReference>
<reference evidence="2 3" key="1">
    <citation type="submission" date="2013-03" db="EMBL/GenBank/DDBJ databases">
        <title>Salinisphaera hydrothermalis C41B8 Genome Sequencing.</title>
        <authorList>
            <person name="Li C."/>
            <person name="Lai Q."/>
            <person name="Shao Z."/>
        </authorList>
    </citation>
    <scope>NUCLEOTIDE SEQUENCE [LARGE SCALE GENOMIC DNA]</scope>
    <source>
        <strain evidence="2 3">C41B8</strain>
    </source>
</reference>
<accession>A0A084IL22</accession>
<evidence type="ECO:0000256" key="1">
    <source>
        <dbReference type="HAMAP-Rule" id="MF_00122"/>
    </source>
</evidence>
<comment type="caution">
    <text evidence="2">The sequence shown here is derived from an EMBL/GenBank/DDBJ whole genome shotgun (WGS) entry which is preliminary data.</text>
</comment>